<comment type="subcellular location">
    <subcellularLocation>
        <location evidence="1">Cytoplasm</location>
        <location evidence="1">Cytoskeleton</location>
    </subcellularLocation>
</comment>
<accession>A0A484N2X0</accession>
<dbReference type="PANTHER" id="PTHR19302">
    <property type="entry name" value="GAMMA TUBULIN COMPLEX PROTEIN"/>
    <property type="match status" value="1"/>
</dbReference>
<evidence type="ECO:0000256" key="1">
    <source>
        <dbReference type="ARBA" id="ARBA00004245"/>
    </source>
</evidence>
<dbReference type="PANTHER" id="PTHR19302:SF70">
    <property type="entry name" value="GAMMA-TUBULIN COMPLEX COMPONENT 6"/>
    <property type="match status" value="1"/>
</dbReference>
<evidence type="ECO:0000313" key="8">
    <source>
        <dbReference type="EMBL" id="VFQ95432.1"/>
    </source>
</evidence>
<dbReference type="FunFam" id="1.20.120.1900:FF:000018">
    <property type="entry name" value="Gamma-tubulin complex component 6 isoform A"/>
    <property type="match status" value="1"/>
</dbReference>
<dbReference type="EMBL" id="OOIL02005599">
    <property type="protein sequence ID" value="VFQ95432.1"/>
    <property type="molecule type" value="Genomic_DNA"/>
</dbReference>
<dbReference type="GO" id="GO:0007020">
    <property type="term" value="P:microtubule nucleation"/>
    <property type="evidence" value="ECO:0007669"/>
    <property type="project" value="InterPro"/>
</dbReference>
<keyword evidence="5" id="KW-0206">Cytoskeleton</keyword>
<dbReference type="InterPro" id="IPR042241">
    <property type="entry name" value="GCP_C_sf"/>
</dbReference>
<evidence type="ECO:0000259" key="6">
    <source>
        <dbReference type="Pfam" id="PF04130"/>
    </source>
</evidence>
<organism evidence="8 9">
    <name type="scientific">Cuscuta campestris</name>
    <dbReference type="NCBI Taxonomy" id="132261"/>
    <lineage>
        <taxon>Eukaryota</taxon>
        <taxon>Viridiplantae</taxon>
        <taxon>Streptophyta</taxon>
        <taxon>Embryophyta</taxon>
        <taxon>Tracheophyta</taxon>
        <taxon>Spermatophyta</taxon>
        <taxon>Magnoliopsida</taxon>
        <taxon>eudicotyledons</taxon>
        <taxon>Gunneridae</taxon>
        <taxon>Pentapetalae</taxon>
        <taxon>asterids</taxon>
        <taxon>lamiids</taxon>
        <taxon>Solanales</taxon>
        <taxon>Convolvulaceae</taxon>
        <taxon>Cuscuteae</taxon>
        <taxon>Cuscuta</taxon>
        <taxon>Cuscuta subgen. Grammica</taxon>
        <taxon>Cuscuta sect. Cleistogrammica</taxon>
    </lineage>
</organism>
<dbReference type="InterPro" id="IPR040457">
    <property type="entry name" value="GCP_C"/>
</dbReference>
<evidence type="ECO:0000256" key="3">
    <source>
        <dbReference type="ARBA" id="ARBA00022490"/>
    </source>
</evidence>
<comment type="similarity">
    <text evidence="2">Belongs to the TUBGCP family.</text>
</comment>
<sequence>MVLEPSMASLFEKLKVEDPYFPPRPWEYIPSESGLPSLSSLHCEQSSNGLFTSGVSESSLVRLALNALQGVESALISIEKFSDLFCCDSADRSFHRIPSLWSRTSSTLALGNLLKSIGQFGCIIFLLRKFVCYFTNSRADCNSGIDEIHGNNSSCHLNNHTLVNQAFAVSVGRILDGYSSALNTLLSSVNLRRSSTAADGGCLTNVGHSEITILEVYLHTTGLRVQVEALGNICHLGDLALCFPESPLKDLIAKADQEFHNFPRSGALITLLYSQLKATDPVHCALLKFLFIRSWEPYCGFIRSWIYEGKINDPFEEFVVELFDDVPDPALGTSNGFSLARVKVRDGAVVPFFLEDFLIPLFRAGQQLQVIVKLLELSNNIGAMNSSYKEFLPGCNGICIEYHRLSSSLTFDKGTIEAITLARSTFYLQKLEEIDNIFSKFEFRHQGVLPCGVQAIHADCGWRIKCSDLFSPDDNLIISPTEKQNQELPDGVSEASSAEDELSYAQDVIDALAASSSEDSEEQSENEDLTCIPFTDKQLESTYFSALTFITNHSLQKLPQDEISCNPKSVLGEKCVRNDNSEHAAGICYDGKVAREHALAPYIGEQSLLLACDTQGTEMGCPLSDHILENPSNADRRNNENFSLLSMDQKMKVFDDSQLTEMLDYGEPFLLTNTSVQKADSKHQYHSCSFRISSSFSSWKLKYTPNFFNLKPTLTKSSLVKHGEKWHQRKPSSCFDFTHVRDPCKLYMEMLDYRTTKQFGAERSVLKNNTGATAISSSDVHDQESQDLENSEKKGKLSYASSVCSETCSPQLSSLSYTNGGSGWASLLRGCDKTMDTAASYNGPSLVTVNEIPLDYIIKKCLLEEILLQYKYLSKLTIKLFEKGFDLQEHLLALKRYHFMEVADWVDLFITSLLRHKCYVFEAEKRTLEIQGLLELSIQRSSCEADPNRDRVYVYMKDAITNPDLATGSFHGIHSFDFLGLGYRVEWPISIILSPDTLKIYSDIFTFLVQLKLALVSLSDVWSLLKNHTQLSKVNCHFEAQDMKLDHISILTKTRYKLNHFVSAVLQYVQSQLSHVSWCKFMHSLKHKVRDMMDFELVHMAYLHDSQHICFLTEETQPIGHIIQHILQSAVEFRSSMVGYIFKSGLNEKGVLDGLPQIDMSQVLSIRNSFMKGIKDLYQIYLKSPKHDEFGISRLWDYINFNEYYSETIGEATGLGSFRV</sequence>
<feature type="domain" description="Gamma tubulin complex component C-terminal" evidence="6">
    <location>
        <begin position="887"/>
        <end position="1205"/>
    </location>
</feature>
<evidence type="ECO:0000313" key="9">
    <source>
        <dbReference type="Proteomes" id="UP000595140"/>
    </source>
</evidence>
<evidence type="ECO:0000259" key="7">
    <source>
        <dbReference type="Pfam" id="PF17681"/>
    </source>
</evidence>
<reference evidence="8 9" key="1">
    <citation type="submission" date="2018-04" db="EMBL/GenBank/DDBJ databases">
        <authorList>
            <person name="Vogel A."/>
        </authorList>
    </citation>
    <scope>NUCLEOTIDE SEQUENCE [LARGE SCALE GENOMIC DNA]</scope>
</reference>
<protein>
    <recommendedName>
        <fullName evidence="10">Gamma-tubulin complex component</fullName>
    </recommendedName>
</protein>
<dbReference type="GO" id="GO:0051011">
    <property type="term" value="F:microtubule minus-end binding"/>
    <property type="evidence" value="ECO:0007669"/>
    <property type="project" value="TreeGrafter"/>
</dbReference>
<dbReference type="Gene3D" id="1.20.120.1900">
    <property type="entry name" value="Gamma-tubulin complex, C-terminal domain"/>
    <property type="match status" value="1"/>
</dbReference>
<evidence type="ECO:0000256" key="5">
    <source>
        <dbReference type="ARBA" id="ARBA00023212"/>
    </source>
</evidence>
<dbReference type="GO" id="GO:0051321">
    <property type="term" value="P:meiotic cell cycle"/>
    <property type="evidence" value="ECO:0007669"/>
    <property type="project" value="TreeGrafter"/>
</dbReference>
<gene>
    <name evidence="8" type="ORF">CCAM_LOCUS37208</name>
</gene>
<dbReference type="GO" id="GO:0043015">
    <property type="term" value="F:gamma-tubulin binding"/>
    <property type="evidence" value="ECO:0007669"/>
    <property type="project" value="InterPro"/>
</dbReference>
<dbReference type="InterPro" id="IPR007259">
    <property type="entry name" value="GCP"/>
</dbReference>
<evidence type="ECO:0000256" key="4">
    <source>
        <dbReference type="ARBA" id="ARBA00022701"/>
    </source>
</evidence>
<dbReference type="Pfam" id="PF04130">
    <property type="entry name" value="GCP_C_terminal"/>
    <property type="match status" value="1"/>
</dbReference>
<dbReference type="GO" id="GO:0000278">
    <property type="term" value="P:mitotic cell cycle"/>
    <property type="evidence" value="ECO:0007669"/>
    <property type="project" value="TreeGrafter"/>
</dbReference>
<dbReference type="GO" id="GO:0000930">
    <property type="term" value="C:gamma-tubulin complex"/>
    <property type="evidence" value="ECO:0007669"/>
    <property type="project" value="TreeGrafter"/>
</dbReference>
<dbReference type="GO" id="GO:0031122">
    <property type="term" value="P:cytoplasmic microtubule organization"/>
    <property type="evidence" value="ECO:0007669"/>
    <property type="project" value="TreeGrafter"/>
</dbReference>
<feature type="domain" description="Gamma tubulin complex component protein N-terminal" evidence="7">
    <location>
        <begin position="63"/>
        <end position="378"/>
    </location>
</feature>
<dbReference type="Proteomes" id="UP000595140">
    <property type="component" value="Unassembled WGS sequence"/>
</dbReference>
<dbReference type="Pfam" id="PF17681">
    <property type="entry name" value="GCP_N_terminal"/>
    <property type="match status" value="1"/>
</dbReference>
<dbReference type="GO" id="GO:0000922">
    <property type="term" value="C:spindle pole"/>
    <property type="evidence" value="ECO:0007669"/>
    <property type="project" value="InterPro"/>
</dbReference>
<dbReference type="GO" id="GO:0005874">
    <property type="term" value="C:microtubule"/>
    <property type="evidence" value="ECO:0007669"/>
    <property type="project" value="UniProtKB-KW"/>
</dbReference>
<dbReference type="InterPro" id="IPR041470">
    <property type="entry name" value="GCP_N"/>
</dbReference>
<dbReference type="GO" id="GO:0051225">
    <property type="term" value="P:spindle assembly"/>
    <property type="evidence" value="ECO:0007669"/>
    <property type="project" value="TreeGrafter"/>
</dbReference>
<dbReference type="AlphaFoldDB" id="A0A484N2X0"/>
<name>A0A484N2X0_9ASTE</name>
<keyword evidence="4" id="KW-0493">Microtubule</keyword>
<proteinExistence type="inferred from homology"/>
<evidence type="ECO:0008006" key="10">
    <source>
        <dbReference type="Google" id="ProtNLM"/>
    </source>
</evidence>
<evidence type="ECO:0000256" key="2">
    <source>
        <dbReference type="ARBA" id="ARBA00010337"/>
    </source>
</evidence>
<keyword evidence="3" id="KW-0963">Cytoplasm</keyword>
<dbReference type="OrthoDB" id="775571at2759"/>
<keyword evidence="9" id="KW-1185">Reference proteome</keyword>